<keyword evidence="3" id="KW-1185">Reference proteome</keyword>
<reference evidence="2" key="2">
    <citation type="submission" date="2025-08" db="UniProtKB">
        <authorList>
            <consortium name="Ensembl"/>
        </authorList>
    </citation>
    <scope>IDENTIFICATION</scope>
</reference>
<evidence type="ECO:0000313" key="3">
    <source>
        <dbReference type="Proteomes" id="UP000233100"/>
    </source>
</evidence>
<reference evidence="2 3" key="1">
    <citation type="submission" date="2013-03" db="EMBL/GenBank/DDBJ databases">
        <authorList>
            <person name="Warren W."/>
            <person name="Wilson R.K."/>
        </authorList>
    </citation>
    <scope>NUCLEOTIDE SEQUENCE</scope>
</reference>
<proteinExistence type="predicted"/>
<accession>A0A7N9DBB2</accession>
<dbReference type="Proteomes" id="UP000233100">
    <property type="component" value="Chromosome 13"/>
</dbReference>
<dbReference type="Ensembl" id="ENSMFAT00000094933.1">
    <property type="protein sequence ID" value="ENSMFAP00000063641.1"/>
    <property type="gene ID" value="ENSMFAG00000057158.1"/>
</dbReference>
<dbReference type="GeneTree" id="ENSGT00940000163264"/>
<protein>
    <submittedName>
        <fullName evidence="2">Uncharacterized protein</fullName>
    </submittedName>
</protein>
<reference evidence="2" key="3">
    <citation type="submission" date="2025-09" db="UniProtKB">
        <authorList>
            <consortium name="Ensembl"/>
        </authorList>
    </citation>
    <scope>IDENTIFICATION</scope>
</reference>
<dbReference type="AlphaFoldDB" id="A0A7N9DBB2"/>
<feature type="compositionally biased region" description="Polar residues" evidence="1">
    <location>
        <begin position="36"/>
        <end position="45"/>
    </location>
</feature>
<organism evidence="2 3">
    <name type="scientific">Macaca fascicularis</name>
    <name type="common">Crab-eating macaque</name>
    <name type="synonym">Cynomolgus monkey</name>
    <dbReference type="NCBI Taxonomy" id="9541"/>
    <lineage>
        <taxon>Eukaryota</taxon>
        <taxon>Metazoa</taxon>
        <taxon>Chordata</taxon>
        <taxon>Craniata</taxon>
        <taxon>Vertebrata</taxon>
        <taxon>Euteleostomi</taxon>
        <taxon>Mammalia</taxon>
        <taxon>Eutheria</taxon>
        <taxon>Euarchontoglires</taxon>
        <taxon>Primates</taxon>
        <taxon>Haplorrhini</taxon>
        <taxon>Catarrhini</taxon>
        <taxon>Cercopithecidae</taxon>
        <taxon>Cercopithecinae</taxon>
        <taxon>Macaca</taxon>
    </lineage>
</organism>
<sequence>EPTLFINYFVSNSIQVISDEKDSILNIATEIKDGQESGTVSSQKQPALKATSDKEDSVSNITTEIKDAQISGTGNFAIRI</sequence>
<evidence type="ECO:0000313" key="2">
    <source>
        <dbReference type="Ensembl" id="ENSMFAP00000063641.1"/>
    </source>
</evidence>
<name>A0A7N9DBB2_MACFA</name>
<evidence type="ECO:0000256" key="1">
    <source>
        <dbReference type="SAM" id="MobiDB-lite"/>
    </source>
</evidence>
<feature type="region of interest" description="Disordered" evidence="1">
    <location>
        <begin position="35"/>
        <end position="55"/>
    </location>
</feature>